<sequence>MEAAERRICSSLQLPSYPHCSLSILQCAFGWLWIMCYDFAPPSTVFHASSLSQPVLAEGYSNLQPTTTPDRHRHHPSNFDILFNVNSSQSKPDPIQNYRHPTRLD</sequence>
<proteinExistence type="predicted"/>
<reference evidence="4 5" key="1">
    <citation type="submission" date="2019-05" db="EMBL/GenBank/DDBJ databases">
        <title>Emergence of the Ug99 lineage of the wheat stem rust pathogen through somatic hybridization.</title>
        <authorList>
            <person name="Li F."/>
            <person name="Upadhyaya N.M."/>
            <person name="Sperschneider J."/>
            <person name="Matny O."/>
            <person name="Nguyen-Phuc H."/>
            <person name="Mago R."/>
            <person name="Raley C."/>
            <person name="Miller M.E."/>
            <person name="Silverstein K.A.T."/>
            <person name="Henningsen E."/>
            <person name="Hirsch C.D."/>
            <person name="Visser B."/>
            <person name="Pretorius Z.A."/>
            <person name="Steffenson B.J."/>
            <person name="Schwessinger B."/>
            <person name="Dodds P.N."/>
            <person name="Figueroa M."/>
        </authorList>
    </citation>
    <scope>NUCLEOTIDE SEQUENCE [LARGE SCALE GENOMIC DNA]</scope>
    <source>
        <strain evidence="2">21-0</strain>
        <strain evidence="3 5">Ug99</strain>
    </source>
</reference>
<name>A0A5B0N9M0_PUCGR</name>
<dbReference type="AlphaFoldDB" id="A0A5B0N9M0"/>
<dbReference type="Proteomes" id="UP000325313">
    <property type="component" value="Unassembled WGS sequence"/>
</dbReference>
<evidence type="ECO:0000313" key="2">
    <source>
        <dbReference type="EMBL" id="KAA1084489.1"/>
    </source>
</evidence>
<evidence type="ECO:0000256" key="1">
    <source>
        <dbReference type="SAM" id="MobiDB-lite"/>
    </source>
</evidence>
<comment type="caution">
    <text evidence="2">The sequence shown here is derived from an EMBL/GenBank/DDBJ whole genome shotgun (WGS) entry which is preliminary data.</text>
</comment>
<protein>
    <submittedName>
        <fullName evidence="2">Uncharacterized protein</fullName>
    </submittedName>
</protein>
<evidence type="ECO:0000313" key="5">
    <source>
        <dbReference type="Proteomes" id="UP000325313"/>
    </source>
</evidence>
<keyword evidence="4" id="KW-1185">Reference proteome</keyword>
<evidence type="ECO:0000313" key="3">
    <source>
        <dbReference type="EMBL" id="KAA1133032.1"/>
    </source>
</evidence>
<dbReference type="EMBL" id="VSWC01000118">
    <property type="protein sequence ID" value="KAA1084489.1"/>
    <property type="molecule type" value="Genomic_DNA"/>
</dbReference>
<feature type="region of interest" description="Disordered" evidence="1">
    <location>
        <begin position="84"/>
        <end position="105"/>
    </location>
</feature>
<gene>
    <name evidence="2" type="ORF">PGT21_029190</name>
    <name evidence="3" type="ORF">PGTUg99_024630</name>
</gene>
<accession>A0A5B0N9M0</accession>
<organism evidence="2 4">
    <name type="scientific">Puccinia graminis f. sp. tritici</name>
    <dbReference type="NCBI Taxonomy" id="56615"/>
    <lineage>
        <taxon>Eukaryota</taxon>
        <taxon>Fungi</taxon>
        <taxon>Dikarya</taxon>
        <taxon>Basidiomycota</taxon>
        <taxon>Pucciniomycotina</taxon>
        <taxon>Pucciniomycetes</taxon>
        <taxon>Pucciniales</taxon>
        <taxon>Pucciniaceae</taxon>
        <taxon>Puccinia</taxon>
    </lineage>
</organism>
<dbReference type="EMBL" id="VDEP01000074">
    <property type="protein sequence ID" value="KAA1133032.1"/>
    <property type="molecule type" value="Genomic_DNA"/>
</dbReference>
<evidence type="ECO:0000313" key="4">
    <source>
        <dbReference type="Proteomes" id="UP000324748"/>
    </source>
</evidence>
<dbReference type="Proteomes" id="UP000324748">
    <property type="component" value="Unassembled WGS sequence"/>
</dbReference>